<sequence length="67" mass="7437">MICMTSSSQIRQPTRRPRVGRSAFLTCTPVFWGLARSTALLDIDLVQDTPDRLTGRLLSGDRDVSSI</sequence>
<dbReference type="InterPro" id="IPR003773">
    <property type="entry name" value="Menaquinone_biosynth"/>
</dbReference>
<keyword evidence="5" id="KW-1185">Reference proteome</keyword>
<dbReference type="RefSeq" id="WP_351955262.1">
    <property type="nucleotide sequence ID" value="NZ_JBEOZM010000002.1"/>
</dbReference>
<comment type="pathway">
    <text evidence="1">Quinol/quinone metabolism; menaquinone biosynthesis.</text>
</comment>
<evidence type="ECO:0000256" key="2">
    <source>
        <dbReference type="ARBA" id="ARBA00022428"/>
    </source>
</evidence>
<reference evidence="4 5" key="1">
    <citation type="submission" date="2024-06" db="EMBL/GenBank/DDBJ databases">
        <title>The Natural Products Discovery Center: Release of the First 8490 Sequenced Strains for Exploring Actinobacteria Biosynthetic Diversity.</title>
        <authorList>
            <person name="Kalkreuter E."/>
            <person name="Kautsar S.A."/>
            <person name="Yang D."/>
            <person name="Bader C.D."/>
            <person name="Teijaro C.N."/>
            <person name="Fluegel L."/>
            <person name="Davis C.M."/>
            <person name="Simpson J.R."/>
            <person name="Lauterbach L."/>
            <person name="Steele A.D."/>
            <person name="Gui C."/>
            <person name="Meng S."/>
            <person name="Li G."/>
            <person name="Viehrig K."/>
            <person name="Ye F."/>
            <person name="Su P."/>
            <person name="Kiefer A.F."/>
            <person name="Nichols A."/>
            <person name="Cepeda A.J."/>
            <person name="Yan W."/>
            <person name="Fan B."/>
            <person name="Jiang Y."/>
            <person name="Adhikari A."/>
            <person name="Zheng C.-J."/>
            <person name="Schuster L."/>
            <person name="Cowan T.M."/>
            <person name="Smanski M.J."/>
            <person name="Chevrette M.G."/>
            <person name="De Carvalho L.P.S."/>
            <person name="Shen B."/>
        </authorList>
    </citation>
    <scope>NUCLEOTIDE SEQUENCE [LARGE SCALE GENOMIC DNA]</scope>
    <source>
        <strain evidence="4 5">NPDC001694</strain>
    </source>
</reference>
<evidence type="ECO:0000313" key="5">
    <source>
        <dbReference type="Proteomes" id="UP001490365"/>
    </source>
</evidence>
<comment type="caution">
    <text evidence="4">The sequence shown here is derived from an EMBL/GenBank/DDBJ whole genome shotgun (WGS) entry which is preliminary data.</text>
</comment>
<dbReference type="EMBL" id="JBEOZM010000002">
    <property type="protein sequence ID" value="MER6266579.1"/>
    <property type="molecule type" value="Genomic_DNA"/>
</dbReference>
<evidence type="ECO:0000256" key="3">
    <source>
        <dbReference type="ARBA" id="ARBA00023239"/>
    </source>
</evidence>
<accession>A0ABV1TAA8</accession>
<dbReference type="SUPFAM" id="SSF53850">
    <property type="entry name" value="Periplasmic binding protein-like II"/>
    <property type="match status" value="1"/>
</dbReference>
<evidence type="ECO:0000256" key="1">
    <source>
        <dbReference type="ARBA" id="ARBA00004863"/>
    </source>
</evidence>
<gene>
    <name evidence="4" type="ORF">ABT211_04635</name>
</gene>
<name>A0ABV1TAA8_9ACTN</name>
<organism evidence="4 5">
    <name type="scientific">Streptomyces sp. 900105755</name>
    <dbReference type="NCBI Taxonomy" id="3154389"/>
    <lineage>
        <taxon>Bacteria</taxon>
        <taxon>Bacillati</taxon>
        <taxon>Actinomycetota</taxon>
        <taxon>Actinomycetes</taxon>
        <taxon>Kitasatosporales</taxon>
        <taxon>Streptomycetaceae</taxon>
        <taxon>Streptomyces</taxon>
    </lineage>
</organism>
<proteinExistence type="predicted"/>
<evidence type="ECO:0000313" key="4">
    <source>
        <dbReference type="EMBL" id="MER6266579.1"/>
    </source>
</evidence>
<keyword evidence="2" id="KW-0474">Menaquinone biosynthesis</keyword>
<dbReference type="Pfam" id="PF02621">
    <property type="entry name" value="VitK2_biosynth"/>
    <property type="match status" value="1"/>
</dbReference>
<dbReference type="Gene3D" id="3.40.190.10">
    <property type="entry name" value="Periplasmic binding protein-like II"/>
    <property type="match status" value="1"/>
</dbReference>
<protein>
    <submittedName>
        <fullName evidence="4">MqnA/MqnD/SBP family protein</fullName>
    </submittedName>
</protein>
<dbReference type="Proteomes" id="UP001490365">
    <property type="component" value="Unassembled WGS sequence"/>
</dbReference>
<keyword evidence="3" id="KW-0456">Lyase</keyword>